<protein>
    <submittedName>
        <fullName evidence="1">Uncharacterized protein</fullName>
    </submittedName>
</protein>
<dbReference type="EMBL" id="JANJQO010002731">
    <property type="protein sequence ID" value="KAJ2966135.1"/>
    <property type="molecule type" value="Genomic_DNA"/>
</dbReference>
<dbReference type="Proteomes" id="UP001143910">
    <property type="component" value="Unassembled WGS sequence"/>
</dbReference>
<accession>A0ACC1MGS3</accession>
<evidence type="ECO:0000313" key="2">
    <source>
        <dbReference type="Proteomes" id="UP001143910"/>
    </source>
</evidence>
<comment type="caution">
    <text evidence="1">The sequence shown here is derived from an EMBL/GenBank/DDBJ whole genome shotgun (WGS) entry which is preliminary data.</text>
</comment>
<proteinExistence type="predicted"/>
<keyword evidence="2" id="KW-1185">Reference proteome</keyword>
<sequence>MGQNTTAVPKSTTANLFAPIQNTTNLDTSISRHQHNDGVMTTSKTKLYSTTAPELTASLPPLQASSENVATMLSEVVNQTETKATQPALSRELQAARRFLAMPIPSNDAISAHQYYQAAVSALGGLVANSRGNSSSEHFDAEAFGAAVSILNKLGSSSVGPGAFRELLRPIVINLLRRSVNLGLESTIAALESSLFLYDSYIPVLGPFHAWLQTRPANQATEFTHGILSLFAQPKHYKVWRDGRLVLDILERQSKEKHSNLASKIYTTFKSAGLFNDIKVPQEVEYNIRRAAIIAACAEGHNALFHQEMNTLSQQNPATVKSDFRLQAAMLTQQTIMGNWDRSFDSLRQLEEIEDTSSLLFQKYLRQLTDSFAKTHGPEELGRWIEYLTETYGMVPRHEWVSTVLDGYAHYQDLDGMAVWLQFCIEHGLKLNQAFIDCFSQSCRKYWAFGNDSVDILRQELLQAAKITKTHVRPDRNRGRKRVLRDRMQRLTDQGRCQQACEEFESALSTNPEIASSGCLELAVKAKLDTCDGDTEQVFSLLRQARECGMDTAGAVESFLLDEIQKAGNISGLIHHALQAGNQVTEKVFHEAVESLAANGKMEAALRLLKVATQQLGEGKSAYNEYSFGQFVFLYIGTGRYHELKQLVCDFTSETVYWHGFKRCKDSIKFGMRELTKRAMNADDKTHDEMLEVLEQALRHNAACHVKRAERAVVEMVVKQVRATEQMQGNKADGTTKPFPKSQGAREYKPVMMPAVSCEGRRTANIGA</sequence>
<reference evidence="1" key="1">
    <citation type="submission" date="2022-08" db="EMBL/GenBank/DDBJ databases">
        <title>Genome Sequence of Lecanicillium fungicola.</title>
        <authorList>
            <person name="Buettner E."/>
        </authorList>
    </citation>
    <scope>NUCLEOTIDE SEQUENCE</scope>
    <source>
        <strain evidence="1">Babe33</strain>
    </source>
</reference>
<name>A0ACC1MGS3_9HYPO</name>
<evidence type="ECO:0000313" key="1">
    <source>
        <dbReference type="EMBL" id="KAJ2966135.1"/>
    </source>
</evidence>
<organism evidence="1 2">
    <name type="scientific">Zarea fungicola</name>
    <dbReference type="NCBI Taxonomy" id="93591"/>
    <lineage>
        <taxon>Eukaryota</taxon>
        <taxon>Fungi</taxon>
        <taxon>Dikarya</taxon>
        <taxon>Ascomycota</taxon>
        <taxon>Pezizomycotina</taxon>
        <taxon>Sordariomycetes</taxon>
        <taxon>Hypocreomycetidae</taxon>
        <taxon>Hypocreales</taxon>
        <taxon>Cordycipitaceae</taxon>
        <taxon>Zarea</taxon>
    </lineage>
</organism>
<gene>
    <name evidence="1" type="ORF">NQ176_g10291</name>
</gene>